<dbReference type="Proteomes" id="UP000284057">
    <property type="component" value="Unassembled WGS sequence"/>
</dbReference>
<feature type="compositionally biased region" description="Pro residues" evidence="1">
    <location>
        <begin position="80"/>
        <end position="94"/>
    </location>
</feature>
<organism evidence="2 3">
    <name type="scientific">Jiangella rhizosphaerae</name>
    <dbReference type="NCBI Taxonomy" id="2293569"/>
    <lineage>
        <taxon>Bacteria</taxon>
        <taxon>Bacillati</taxon>
        <taxon>Actinomycetota</taxon>
        <taxon>Actinomycetes</taxon>
        <taxon>Jiangellales</taxon>
        <taxon>Jiangellaceae</taxon>
        <taxon>Jiangella</taxon>
    </lineage>
</organism>
<feature type="compositionally biased region" description="Low complexity" evidence="1">
    <location>
        <begin position="18"/>
        <end position="41"/>
    </location>
</feature>
<comment type="caution">
    <text evidence="2">The sequence shown here is derived from an EMBL/GenBank/DDBJ whole genome shotgun (WGS) entry which is preliminary data.</text>
</comment>
<evidence type="ECO:0000256" key="1">
    <source>
        <dbReference type="SAM" id="MobiDB-lite"/>
    </source>
</evidence>
<evidence type="ECO:0000313" key="3">
    <source>
        <dbReference type="Proteomes" id="UP000284057"/>
    </source>
</evidence>
<proteinExistence type="predicted"/>
<evidence type="ECO:0000313" key="2">
    <source>
        <dbReference type="EMBL" id="RIQ15941.1"/>
    </source>
</evidence>
<keyword evidence="3" id="KW-1185">Reference proteome</keyword>
<accession>A0A418KKH4</accession>
<sequence length="94" mass="9038">RALQAAQAASDPSTPLPSAGTGDGASTGESASEAASRAVSDGSGDRDERGPAENGPAENGPALGRDLTVDPDDERGPGSDRPPSPPAPPAPPAG</sequence>
<dbReference type="EMBL" id="QUAL01000288">
    <property type="protein sequence ID" value="RIQ15941.1"/>
    <property type="molecule type" value="Genomic_DNA"/>
</dbReference>
<protein>
    <submittedName>
        <fullName evidence="2">Uncharacterized protein</fullName>
    </submittedName>
</protein>
<name>A0A418KKH4_9ACTN</name>
<feature type="region of interest" description="Disordered" evidence="1">
    <location>
        <begin position="1"/>
        <end position="94"/>
    </location>
</feature>
<gene>
    <name evidence="2" type="ORF">DY240_23380</name>
</gene>
<dbReference type="AlphaFoldDB" id="A0A418KKH4"/>
<reference evidence="2 3" key="1">
    <citation type="submission" date="2018-09" db="EMBL/GenBank/DDBJ databases">
        <title>Isolation, diversity and antifungal activity of actinobacteria from wheat.</title>
        <authorList>
            <person name="Han C."/>
        </authorList>
    </citation>
    <scope>NUCLEOTIDE SEQUENCE [LARGE SCALE GENOMIC DNA]</scope>
    <source>
        <strain evidence="2 3">NEAU-YY265</strain>
    </source>
</reference>
<feature type="non-terminal residue" evidence="2">
    <location>
        <position position="1"/>
    </location>
</feature>